<dbReference type="AlphaFoldDB" id="A0A5A7RHN9"/>
<protein>
    <submittedName>
        <fullName evidence="1">Shikimate dehydrogenase</fullName>
    </submittedName>
</protein>
<dbReference type="EMBL" id="BKCP01012737">
    <property type="protein sequence ID" value="GER56690.1"/>
    <property type="molecule type" value="Genomic_DNA"/>
</dbReference>
<gene>
    <name evidence="1" type="ORF">STAS_34431</name>
</gene>
<proteinExistence type="predicted"/>
<reference evidence="2" key="1">
    <citation type="journal article" date="2019" name="Curr. Biol.">
        <title>Genome Sequence of Striga asiatica Provides Insight into the Evolution of Plant Parasitism.</title>
        <authorList>
            <person name="Yoshida S."/>
            <person name="Kim S."/>
            <person name="Wafula E.K."/>
            <person name="Tanskanen J."/>
            <person name="Kim Y.M."/>
            <person name="Honaas L."/>
            <person name="Yang Z."/>
            <person name="Spallek T."/>
            <person name="Conn C.E."/>
            <person name="Ichihashi Y."/>
            <person name="Cheong K."/>
            <person name="Cui S."/>
            <person name="Der J.P."/>
            <person name="Gundlach H."/>
            <person name="Jiao Y."/>
            <person name="Hori C."/>
            <person name="Ishida J.K."/>
            <person name="Kasahara H."/>
            <person name="Kiba T."/>
            <person name="Kim M.S."/>
            <person name="Koo N."/>
            <person name="Laohavisit A."/>
            <person name="Lee Y.H."/>
            <person name="Lumba S."/>
            <person name="McCourt P."/>
            <person name="Mortimer J.C."/>
            <person name="Mutuku J.M."/>
            <person name="Nomura T."/>
            <person name="Sasaki-Sekimoto Y."/>
            <person name="Seto Y."/>
            <person name="Wang Y."/>
            <person name="Wakatake T."/>
            <person name="Sakakibara H."/>
            <person name="Demura T."/>
            <person name="Yamaguchi S."/>
            <person name="Yoneyama K."/>
            <person name="Manabe R.I."/>
            <person name="Nelson D.C."/>
            <person name="Schulman A.H."/>
            <person name="Timko M.P."/>
            <person name="dePamphilis C.W."/>
            <person name="Choi D."/>
            <person name="Shirasu K."/>
        </authorList>
    </citation>
    <scope>NUCLEOTIDE SEQUENCE [LARGE SCALE GENOMIC DNA]</scope>
    <source>
        <strain evidence="2">cv. UVA1</strain>
    </source>
</reference>
<organism evidence="1 2">
    <name type="scientific">Striga asiatica</name>
    <name type="common">Asiatic witchweed</name>
    <name type="synonym">Buchnera asiatica</name>
    <dbReference type="NCBI Taxonomy" id="4170"/>
    <lineage>
        <taxon>Eukaryota</taxon>
        <taxon>Viridiplantae</taxon>
        <taxon>Streptophyta</taxon>
        <taxon>Embryophyta</taxon>
        <taxon>Tracheophyta</taxon>
        <taxon>Spermatophyta</taxon>
        <taxon>Magnoliopsida</taxon>
        <taxon>eudicotyledons</taxon>
        <taxon>Gunneridae</taxon>
        <taxon>Pentapetalae</taxon>
        <taxon>asterids</taxon>
        <taxon>lamiids</taxon>
        <taxon>Lamiales</taxon>
        <taxon>Orobanchaceae</taxon>
        <taxon>Buchnereae</taxon>
        <taxon>Striga</taxon>
    </lineage>
</organism>
<sequence length="137" mass="14633">MEKQNGVAMHQIAGVCVISRRDASAQWGLHDGSELLLLREVNLMSSRRLISNCSPRNLSGLNSNGSSQTLGSQPISATMKFTTAFFGTKQPANSTSCVTLCGKTKWPGGCLLRASKTTALRYGIFCSSSSSTTCCDF</sequence>
<keyword evidence="2" id="KW-1185">Reference proteome</keyword>
<dbReference type="Proteomes" id="UP000325081">
    <property type="component" value="Unassembled WGS sequence"/>
</dbReference>
<comment type="caution">
    <text evidence="1">The sequence shown here is derived from an EMBL/GenBank/DDBJ whole genome shotgun (WGS) entry which is preliminary data.</text>
</comment>
<name>A0A5A7RHN9_STRAF</name>
<evidence type="ECO:0000313" key="2">
    <source>
        <dbReference type="Proteomes" id="UP000325081"/>
    </source>
</evidence>
<evidence type="ECO:0000313" key="1">
    <source>
        <dbReference type="EMBL" id="GER56690.1"/>
    </source>
</evidence>
<accession>A0A5A7RHN9</accession>